<dbReference type="RefSeq" id="WP_113660382.1">
    <property type="nucleotide sequence ID" value="NZ_KZ845682.1"/>
</dbReference>
<dbReference type="Proteomes" id="UP000251213">
    <property type="component" value="Unassembled WGS sequence"/>
</dbReference>
<feature type="transmembrane region" description="Helical" evidence="7">
    <location>
        <begin position="258"/>
        <end position="281"/>
    </location>
</feature>
<evidence type="ECO:0000256" key="7">
    <source>
        <dbReference type="SAM" id="Phobius"/>
    </source>
</evidence>
<dbReference type="OrthoDB" id="9780560at2"/>
<feature type="transmembrane region" description="Helical" evidence="7">
    <location>
        <begin position="171"/>
        <end position="192"/>
    </location>
</feature>
<feature type="domain" description="ABC3 transporter permease C-terminal" evidence="8">
    <location>
        <begin position="175"/>
        <end position="290"/>
    </location>
</feature>
<keyword evidence="3" id="KW-1003">Cell membrane</keyword>
<comment type="caution">
    <text evidence="9">The sequence shown here is derived from an EMBL/GenBank/DDBJ whole genome shotgun (WGS) entry which is preliminary data.</text>
</comment>
<evidence type="ECO:0000313" key="10">
    <source>
        <dbReference type="Proteomes" id="UP000251213"/>
    </source>
</evidence>
<name>A0A364K0M4_9BACL</name>
<comment type="similarity">
    <text evidence="2">Belongs to the ABC-4 integral membrane protein family. LolC/E subfamily.</text>
</comment>
<organism evidence="9 10">
    <name type="scientific">Thermoflavimicrobium daqui</name>
    <dbReference type="NCBI Taxonomy" id="2137476"/>
    <lineage>
        <taxon>Bacteria</taxon>
        <taxon>Bacillati</taxon>
        <taxon>Bacillota</taxon>
        <taxon>Bacilli</taxon>
        <taxon>Bacillales</taxon>
        <taxon>Thermoactinomycetaceae</taxon>
        <taxon>Thermoflavimicrobium</taxon>
    </lineage>
</organism>
<accession>A0A364K0M4</accession>
<sequence length="303" mass="34192">MKEITTFKEAKNIIWKTKDQETRQFSVLSMDEDWIQYHPLFTSKESTNELLKKLSKSYTILLSQTAFSEWGGKVGEKITIHTFKEEQSFEVVGVVNTLKLNGYIGFSSDIRFSDEFGINKTKNMLITYHTPNDEDQVKEQILSQLGSQLNKLNITKMQLIRAEKNAGQINIFYGLLLLAIPISGIGIVNTLLMNVIERTREIGVMHAIGFARSKIKKMILGEGLIIGVTGVLSGILLGFIILYFLTKVIDLELDSGFTIPWLKITIASCLGILLSLFTSLIPAMRATKIPLNESLKYEQMFLI</sequence>
<gene>
    <name evidence="9" type="ORF">DL897_17375</name>
</gene>
<evidence type="ECO:0000259" key="8">
    <source>
        <dbReference type="Pfam" id="PF02687"/>
    </source>
</evidence>
<evidence type="ECO:0000313" key="9">
    <source>
        <dbReference type="EMBL" id="RAL21057.1"/>
    </source>
</evidence>
<comment type="subcellular location">
    <subcellularLocation>
        <location evidence="1">Cell membrane</location>
        <topology evidence="1">Multi-pass membrane protein</topology>
    </subcellularLocation>
</comment>
<dbReference type="GO" id="GO:0098797">
    <property type="term" value="C:plasma membrane protein complex"/>
    <property type="evidence" value="ECO:0007669"/>
    <property type="project" value="TreeGrafter"/>
</dbReference>
<keyword evidence="4 7" id="KW-0812">Transmembrane</keyword>
<evidence type="ECO:0000256" key="4">
    <source>
        <dbReference type="ARBA" id="ARBA00022692"/>
    </source>
</evidence>
<protein>
    <recommendedName>
        <fullName evidence="8">ABC3 transporter permease C-terminal domain-containing protein</fullName>
    </recommendedName>
</protein>
<proteinExistence type="inferred from homology"/>
<evidence type="ECO:0000256" key="6">
    <source>
        <dbReference type="ARBA" id="ARBA00023136"/>
    </source>
</evidence>
<dbReference type="InterPro" id="IPR051447">
    <property type="entry name" value="Lipoprotein-release_system"/>
</dbReference>
<keyword evidence="6 7" id="KW-0472">Membrane</keyword>
<dbReference type="PANTHER" id="PTHR30489:SF0">
    <property type="entry name" value="LIPOPROTEIN-RELEASING SYSTEM TRANSMEMBRANE PROTEIN LOLE"/>
    <property type="match status" value="1"/>
</dbReference>
<dbReference type="PANTHER" id="PTHR30489">
    <property type="entry name" value="LIPOPROTEIN-RELEASING SYSTEM TRANSMEMBRANE PROTEIN LOLE"/>
    <property type="match status" value="1"/>
</dbReference>
<evidence type="ECO:0000256" key="1">
    <source>
        <dbReference type="ARBA" id="ARBA00004651"/>
    </source>
</evidence>
<dbReference type="InterPro" id="IPR003838">
    <property type="entry name" value="ABC3_permease_C"/>
</dbReference>
<dbReference type="AlphaFoldDB" id="A0A364K0M4"/>
<reference evidence="9 10" key="1">
    <citation type="submission" date="2018-06" db="EMBL/GenBank/DDBJ databases">
        <title>Thermoflavimicrobium daqus sp. nov., a thermophilic microbe isolated from Moutai-flavour Daqu.</title>
        <authorList>
            <person name="Wang X."/>
            <person name="Zhou H."/>
        </authorList>
    </citation>
    <scope>NUCLEOTIDE SEQUENCE [LARGE SCALE GENOMIC DNA]</scope>
    <source>
        <strain evidence="9 10">FBKL4.011</strain>
    </source>
</reference>
<dbReference type="EMBL" id="QJKK01000020">
    <property type="protein sequence ID" value="RAL21057.1"/>
    <property type="molecule type" value="Genomic_DNA"/>
</dbReference>
<evidence type="ECO:0000256" key="2">
    <source>
        <dbReference type="ARBA" id="ARBA00005236"/>
    </source>
</evidence>
<dbReference type="GO" id="GO:0044874">
    <property type="term" value="P:lipoprotein localization to outer membrane"/>
    <property type="evidence" value="ECO:0007669"/>
    <property type="project" value="TreeGrafter"/>
</dbReference>
<keyword evidence="10" id="KW-1185">Reference proteome</keyword>
<keyword evidence="5 7" id="KW-1133">Transmembrane helix</keyword>
<feature type="transmembrane region" description="Helical" evidence="7">
    <location>
        <begin position="224"/>
        <end position="246"/>
    </location>
</feature>
<dbReference type="Pfam" id="PF02687">
    <property type="entry name" value="FtsX"/>
    <property type="match status" value="1"/>
</dbReference>
<evidence type="ECO:0000256" key="3">
    <source>
        <dbReference type="ARBA" id="ARBA00022475"/>
    </source>
</evidence>
<evidence type="ECO:0000256" key="5">
    <source>
        <dbReference type="ARBA" id="ARBA00022989"/>
    </source>
</evidence>
<reference evidence="9 10" key="2">
    <citation type="submission" date="2018-06" db="EMBL/GenBank/DDBJ databases">
        <authorList>
            <person name="Zhirakovskaya E."/>
        </authorList>
    </citation>
    <scope>NUCLEOTIDE SEQUENCE [LARGE SCALE GENOMIC DNA]</scope>
    <source>
        <strain evidence="9 10">FBKL4.011</strain>
    </source>
</reference>